<keyword evidence="4" id="KW-1185">Reference proteome</keyword>
<dbReference type="AlphaFoldDB" id="A0AAV1VSP0"/>
<reference evidence="3 4" key="1">
    <citation type="submission" date="2024-03" db="EMBL/GenBank/DDBJ databases">
        <authorList>
            <person name="Martinez-Hernandez J."/>
        </authorList>
    </citation>
    <scope>NUCLEOTIDE SEQUENCE [LARGE SCALE GENOMIC DNA]</scope>
</reference>
<gene>
    <name evidence="3" type="ORF">LLUT_LOCUS956</name>
</gene>
<feature type="domain" description="CRIB" evidence="2">
    <location>
        <begin position="37"/>
        <end position="50"/>
    </location>
</feature>
<feature type="compositionally biased region" description="Polar residues" evidence="1">
    <location>
        <begin position="72"/>
        <end position="81"/>
    </location>
</feature>
<name>A0AAV1VSP0_LUPLU</name>
<evidence type="ECO:0000256" key="1">
    <source>
        <dbReference type="SAM" id="MobiDB-lite"/>
    </source>
</evidence>
<proteinExistence type="predicted"/>
<dbReference type="EMBL" id="CAXHTB010000001">
    <property type="protein sequence ID" value="CAL0299896.1"/>
    <property type="molecule type" value="Genomic_DNA"/>
</dbReference>
<dbReference type="PROSITE" id="PS50108">
    <property type="entry name" value="CRIB"/>
    <property type="match status" value="1"/>
</dbReference>
<dbReference type="PANTHER" id="PTHR46325">
    <property type="entry name" value="CRIB DOMAIN-CONTAINING PROTEIN RIC8"/>
    <property type="match status" value="1"/>
</dbReference>
<evidence type="ECO:0000313" key="3">
    <source>
        <dbReference type="EMBL" id="CAL0299896.1"/>
    </source>
</evidence>
<feature type="compositionally biased region" description="Basic and acidic residues" evidence="1">
    <location>
        <begin position="82"/>
        <end position="95"/>
    </location>
</feature>
<dbReference type="Proteomes" id="UP001497480">
    <property type="component" value="Unassembled WGS sequence"/>
</dbReference>
<protein>
    <recommendedName>
        <fullName evidence="2">CRIB domain-containing protein</fullName>
    </recommendedName>
</protein>
<sequence>MASSTPIVKGQVKGLLRGLRYISQMFDEQEGENDIQIGFPTDVKHLAHIGCDDSQSQKPTWMTEFKGPEEISSGSVAVKSNMSREDNKDNNGKVDRGRHHSRRSKHSSTENQSNSPRREQNSGELIKQRRHHRSSESSKKHHRHSNNNESGTEDEKLLSSSTKHSHRRKSKTSDDKEGSIRRSSKTTKKGSKENLLTESEVS</sequence>
<evidence type="ECO:0000259" key="2">
    <source>
        <dbReference type="PROSITE" id="PS50108"/>
    </source>
</evidence>
<accession>A0AAV1VSP0</accession>
<dbReference type="InterPro" id="IPR000095">
    <property type="entry name" value="CRIB_dom"/>
</dbReference>
<dbReference type="PANTHER" id="PTHR46325:SF40">
    <property type="entry name" value="CRIB DOMAIN-CONTAINING PROTEIN"/>
    <property type="match status" value="1"/>
</dbReference>
<comment type="caution">
    <text evidence="3">The sequence shown here is derived from an EMBL/GenBank/DDBJ whole genome shotgun (WGS) entry which is preliminary data.</text>
</comment>
<organism evidence="3 4">
    <name type="scientific">Lupinus luteus</name>
    <name type="common">European yellow lupine</name>
    <dbReference type="NCBI Taxonomy" id="3873"/>
    <lineage>
        <taxon>Eukaryota</taxon>
        <taxon>Viridiplantae</taxon>
        <taxon>Streptophyta</taxon>
        <taxon>Embryophyta</taxon>
        <taxon>Tracheophyta</taxon>
        <taxon>Spermatophyta</taxon>
        <taxon>Magnoliopsida</taxon>
        <taxon>eudicotyledons</taxon>
        <taxon>Gunneridae</taxon>
        <taxon>Pentapetalae</taxon>
        <taxon>rosids</taxon>
        <taxon>fabids</taxon>
        <taxon>Fabales</taxon>
        <taxon>Fabaceae</taxon>
        <taxon>Papilionoideae</taxon>
        <taxon>50 kb inversion clade</taxon>
        <taxon>genistoids sensu lato</taxon>
        <taxon>core genistoids</taxon>
        <taxon>Genisteae</taxon>
        <taxon>Lupinus</taxon>
    </lineage>
</organism>
<feature type="compositionally biased region" description="Basic and acidic residues" evidence="1">
    <location>
        <begin position="171"/>
        <end position="180"/>
    </location>
</feature>
<feature type="compositionally biased region" description="Basic residues" evidence="1">
    <location>
        <begin position="96"/>
        <end position="106"/>
    </location>
</feature>
<evidence type="ECO:0000313" key="4">
    <source>
        <dbReference type="Proteomes" id="UP001497480"/>
    </source>
</evidence>
<feature type="region of interest" description="Disordered" evidence="1">
    <location>
        <begin position="52"/>
        <end position="202"/>
    </location>
</feature>
<feature type="compositionally biased region" description="Basic residues" evidence="1">
    <location>
        <begin position="128"/>
        <end position="145"/>
    </location>
</feature>